<evidence type="ECO:0000256" key="3">
    <source>
        <dbReference type="ARBA" id="ARBA00022679"/>
    </source>
</evidence>
<dbReference type="GO" id="GO:0008757">
    <property type="term" value="F:S-adenosylmethionine-dependent methyltransferase activity"/>
    <property type="evidence" value="ECO:0007669"/>
    <property type="project" value="InterPro"/>
</dbReference>
<feature type="domain" description="Methyltransferase type 11" evidence="4">
    <location>
        <begin position="65"/>
        <end position="152"/>
    </location>
</feature>
<dbReference type="CDD" id="cd02440">
    <property type="entry name" value="AdoMet_MTases"/>
    <property type="match status" value="1"/>
</dbReference>
<evidence type="ECO:0000256" key="2">
    <source>
        <dbReference type="ARBA" id="ARBA00022603"/>
    </source>
</evidence>
<dbReference type="InterPro" id="IPR029063">
    <property type="entry name" value="SAM-dependent_MTases_sf"/>
</dbReference>
<dbReference type="InterPro" id="IPR013216">
    <property type="entry name" value="Methyltransf_11"/>
</dbReference>
<dbReference type="PANTHER" id="PTHR44942:SF4">
    <property type="entry name" value="METHYLTRANSFERASE TYPE 11 DOMAIN-CONTAINING PROTEIN"/>
    <property type="match status" value="1"/>
</dbReference>
<proteinExistence type="inferred from homology"/>
<dbReference type="GO" id="GO:0032259">
    <property type="term" value="P:methylation"/>
    <property type="evidence" value="ECO:0007669"/>
    <property type="project" value="UniProtKB-KW"/>
</dbReference>
<sequence>MQHGPSVVTGLLGTVGHMPPSTRLFTDRRRANSFGGAAQRYDAHRPGYPAPLIDDLLATGAKTALDVGAGTGRVARQLADQGVQVLAVEPDERMAEFARAKGIETEIATFETWEPAGRRFDLVTFAASFHWVDPAVALPKVTEILGERGRLALLWNRLRAERPIGIEMDDIYRDYLEVSAYSRTNDTDGVTDALKAAGFAVALTEYPRTLQFVGEQWIELLFTYSSFLTLDEEAGVELRRRLAERIGSRELTVVGDSLAIVATPLGLR</sequence>
<accession>A0A1G4X1S5</accession>
<name>A0A1G4X1S5_9MYCO</name>
<protein>
    <submittedName>
        <fullName evidence="5">Methyltransferase domain-containing protein</fullName>
    </submittedName>
</protein>
<dbReference type="PANTHER" id="PTHR44942">
    <property type="entry name" value="METHYLTRANSF_11 DOMAIN-CONTAINING PROTEIN"/>
    <property type="match status" value="1"/>
</dbReference>
<keyword evidence="3 5" id="KW-0808">Transferase</keyword>
<evidence type="ECO:0000259" key="4">
    <source>
        <dbReference type="Pfam" id="PF08241"/>
    </source>
</evidence>
<dbReference type="InterPro" id="IPR051052">
    <property type="entry name" value="Diverse_substrate_MTase"/>
</dbReference>
<dbReference type="SUPFAM" id="SSF53335">
    <property type="entry name" value="S-adenosyl-L-methionine-dependent methyltransferases"/>
    <property type="match status" value="1"/>
</dbReference>
<gene>
    <name evidence="5" type="ORF">SAMN02799620_06129</name>
</gene>
<dbReference type="STRING" id="1502745.SAMN02799620_06129"/>
<dbReference type="Gene3D" id="3.40.50.150">
    <property type="entry name" value="Vaccinia Virus protein VP39"/>
    <property type="match status" value="1"/>
</dbReference>
<reference evidence="6" key="1">
    <citation type="submission" date="2016-10" db="EMBL/GenBank/DDBJ databases">
        <authorList>
            <person name="Varghese N."/>
            <person name="Submissions S."/>
        </authorList>
    </citation>
    <scope>NUCLEOTIDE SEQUENCE [LARGE SCALE GENOMIC DNA]</scope>
    <source>
        <strain evidence="6">UNC267MFSha1.1M11</strain>
    </source>
</reference>
<dbReference type="Pfam" id="PF08241">
    <property type="entry name" value="Methyltransf_11"/>
    <property type="match status" value="1"/>
</dbReference>
<evidence type="ECO:0000313" key="6">
    <source>
        <dbReference type="Proteomes" id="UP000199707"/>
    </source>
</evidence>
<evidence type="ECO:0000313" key="5">
    <source>
        <dbReference type="EMBL" id="SCX33966.1"/>
    </source>
</evidence>
<keyword evidence="2 5" id="KW-0489">Methyltransferase</keyword>
<comment type="similarity">
    <text evidence="1">Belongs to the methyltransferase superfamily.</text>
</comment>
<evidence type="ECO:0000256" key="1">
    <source>
        <dbReference type="ARBA" id="ARBA00008361"/>
    </source>
</evidence>
<dbReference type="EMBL" id="FMUB01000020">
    <property type="protein sequence ID" value="SCX33966.1"/>
    <property type="molecule type" value="Genomic_DNA"/>
</dbReference>
<dbReference type="Proteomes" id="UP000199707">
    <property type="component" value="Unassembled WGS sequence"/>
</dbReference>
<organism evidence="5 6">
    <name type="scientific">Mycolicibacterium fluoranthenivorans</name>
    <dbReference type="NCBI Taxonomy" id="258505"/>
    <lineage>
        <taxon>Bacteria</taxon>
        <taxon>Bacillati</taxon>
        <taxon>Actinomycetota</taxon>
        <taxon>Actinomycetes</taxon>
        <taxon>Mycobacteriales</taxon>
        <taxon>Mycobacteriaceae</taxon>
        <taxon>Mycolicibacterium</taxon>
    </lineage>
</organism>
<dbReference type="AlphaFoldDB" id="A0A1G4X1S5"/>